<comment type="subcellular location">
    <subcellularLocation>
        <location evidence="1">Cell membrane</location>
        <topology evidence="1">Multi-pass membrane protein</topology>
    </subcellularLocation>
</comment>
<organism evidence="9 10">
    <name type="scientific">Alicyclobacillus mengziensis</name>
    <dbReference type="NCBI Taxonomy" id="2931921"/>
    <lineage>
        <taxon>Bacteria</taxon>
        <taxon>Bacillati</taxon>
        <taxon>Bacillota</taxon>
        <taxon>Bacilli</taxon>
        <taxon>Bacillales</taxon>
        <taxon>Alicyclobacillaceae</taxon>
        <taxon>Alicyclobacillus</taxon>
    </lineage>
</organism>
<evidence type="ECO:0000256" key="2">
    <source>
        <dbReference type="ARBA" id="ARBA00005745"/>
    </source>
</evidence>
<dbReference type="RefSeq" id="WP_206655275.1">
    <property type="nucleotide sequence ID" value="NZ_CP071182.1"/>
</dbReference>
<dbReference type="EMBL" id="CP071182">
    <property type="protein sequence ID" value="QSO45903.1"/>
    <property type="molecule type" value="Genomic_DNA"/>
</dbReference>
<keyword evidence="6 7" id="KW-0472">Membrane</keyword>
<feature type="transmembrane region" description="Helical" evidence="7">
    <location>
        <begin position="170"/>
        <end position="191"/>
    </location>
</feature>
<evidence type="ECO:0000256" key="1">
    <source>
        <dbReference type="ARBA" id="ARBA00004651"/>
    </source>
</evidence>
<comment type="similarity">
    <text evidence="2">Belongs to the GSP F family.</text>
</comment>
<dbReference type="KEGG" id="afx:JZ786_15310"/>
<dbReference type="InterPro" id="IPR018076">
    <property type="entry name" value="T2SS_GspF_dom"/>
</dbReference>
<dbReference type="PANTHER" id="PTHR30012">
    <property type="entry name" value="GENERAL SECRETION PATHWAY PROTEIN"/>
    <property type="match status" value="1"/>
</dbReference>
<evidence type="ECO:0000259" key="8">
    <source>
        <dbReference type="Pfam" id="PF00482"/>
    </source>
</evidence>
<dbReference type="Proteomes" id="UP000663505">
    <property type="component" value="Chromosome"/>
</dbReference>
<evidence type="ECO:0000313" key="10">
    <source>
        <dbReference type="Proteomes" id="UP000663505"/>
    </source>
</evidence>
<reference evidence="9 10" key="1">
    <citation type="submission" date="2021-02" db="EMBL/GenBank/DDBJ databases">
        <title>Alicyclobacillus curvatus sp. nov. and Alicyclobacillus mengziensis sp. nov., two acidophilic bacteria isolated from acid mine drainage.</title>
        <authorList>
            <person name="Huang Y."/>
        </authorList>
    </citation>
    <scope>NUCLEOTIDE SEQUENCE [LARGE SCALE GENOMIC DNA]</scope>
    <source>
        <strain evidence="9 10">S30H14</strain>
    </source>
</reference>
<gene>
    <name evidence="9" type="ORF">JZ786_15310</name>
</gene>
<name>A0A9X7Z666_9BACL</name>
<dbReference type="AlphaFoldDB" id="A0A9X7Z666"/>
<feature type="domain" description="Type II secretion system protein GspF" evidence="8">
    <location>
        <begin position="217"/>
        <end position="337"/>
    </location>
</feature>
<dbReference type="InterPro" id="IPR003004">
    <property type="entry name" value="GspF/PilC"/>
</dbReference>
<dbReference type="PANTHER" id="PTHR30012:SF0">
    <property type="entry name" value="TYPE II SECRETION SYSTEM PROTEIN F-RELATED"/>
    <property type="match status" value="1"/>
</dbReference>
<evidence type="ECO:0000256" key="4">
    <source>
        <dbReference type="ARBA" id="ARBA00022692"/>
    </source>
</evidence>
<keyword evidence="4 7" id="KW-0812">Transmembrane</keyword>
<accession>A0A9X7Z666</accession>
<dbReference type="InterPro" id="IPR042094">
    <property type="entry name" value="T2SS_GspF_sf"/>
</dbReference>
<dbReference type="GO" id="GO:0005886">
    <property type="term" value="C:plasma membrane"/>
    <property type="evidence" value="ECO:0007669"/>
    <property type="project" value="UniProtKB-SubCell"/>
</dbReference>
<keyword evidence="3" id="KW-1003">Cell membrane</keyword>
<dbReference type="Pfam" id="PF00482">
    <property type="entry name" value="T2SSF"/>
    <property type="match status" value="2"/>
</dbReference>
<feature type="transmembrane region" description="Helical" evidence="7">
    <location>
        <begin position="314"/>
        <end position="335"/>
    </location>
</feature>
<feature type="transmembrane region" description="Helical" evidence="7">
    <location>
        <begin position="117"/>
        <end position="139"/>
    </location>
</feature>
<evidence type="ECO:0000256" key="7">
    <source>
        <dbReference type="SAM" id="Phobius"/>
    </source>
</evidence>
<feature type="domain" description="Type II secretion system protein GspF" evidence="8">
    <location>
        <begin position="22"/>
        <end position="140"/>
    </location>
</feature>
<dbReference type="Gene3D" id="1.20.81.30">
    <property type="entry name" value="Type II secretion system (T2SS), domain F"/>
    <property type="match status" value="2"/>
</dbReference>
<keyword evidence="10" id="KW-1185">Reference proteome</keyword>
<evidence type="ECO:0000313" key="9">
    <source>
        <dbReference type="EMBL" id="QSO45903.1"/>
    </source>
</evidence>
<evidence type="ECO:0000256" key="3">
    <source>
        <dbReference type="ARBA" id="ARBA00022475"/>
    </source>
</evidence>
<proteinExistence type="inferred from homology"/>
<evidence type="ECO:0000256" key="5">
    <source>
        <dbReference type="ARBA" id="ARBA00022989"/>
    </source>
</evidence>
<sequence length="346" mass="38892">MPLLHQYWVRQRLQAELPEVLLMLSSLLSAGIAIEQALRYTSDACSHRASKAYLKALRDGVRDGQSLSSVTTEVVPTWLMVMLRTAELTGELSKILTDWSTQTIEQKRWIADIRRKAAYPLLLLVGTFVTMMVIGNVVIPQFEHMYLEMGQPIPSGMRTVMGVWHLVPELMGAVLVISTLWAVAGHIPGVVSSRVWKSCKRHLPGHQLIVLHRTHRFCFTLALLTDAGLPLLDALTAMGNVHRERWLSQVSREIAEQVSTGARLSRCFDGEWDPLLALQIQRAEISGDLSDALLKTEVLTRAEFIRRIERIRTWLEPSLSVAVGLLIGVTMYSLYVPMYTLISDIS</sequence>
<evidence type="ECO:0000256" key="6">
    <source>
        <dbReference type="ARBA" id="ARBA00023136"/>
    </source>
</evidence>
<protein>
    <submittedName>
        <fullName evidence="9">Type II secretion system F family protein</fullName>
    </submittedName>
</protein>
<keyword evidence="5 7" id="KW-1133">Transmembrane helix</keyword>